<dbReference type="Gene3D" id="3.40.1350.10">
    <property type="match status" value="1"/>
</dbReference>
<protein>
    <recommendedName>
        <fullName evidence="2">Restriction endonuclease type IV Mrr domain-containing protein</fullName>
    </recommendedName>
</protein>
<dbReference type="GO" id="GO:0003677">
    <property type="term" value="F:DNA binding"/>
    <property type="evidence" value="ECO:0007669"/>
    <property type="project" value="InterPro"/>
</dbReference>
<dbReference type="OrthoDB" id="9803736at2"/>
<dbReference type="PANTHER" id="PTHR30015:SF7">
    <property type="entry name" value="TYPE IV METHYL-DIRECTED RESTRICTION ENZYME ECOKMRR"/>
    <property type="match status" value="1"/>
</dbReference>
<evidence type="ECO:0000259" key="2">
    <source>
        <dbReference type="Pfam" id="PF04471"/>
    </source>
</evidence>
<dbReference type="AlphaFoldDB" id="A0A242K7Z1"/>
<dbReference type="GO" id="GO:0015666">
    <property type="term" value="F:restriction endodeoxyribonuclease activity"/>
    <property type="evidence" value="ECO:0007669"/>
    <property type="project" value="TreeGrafter"/>
</dbReference>
<dbReference type="InterPro" id="IPR052906">
    <property type="entry name" value="Type_IV_Methyl-Rstrct_Enzyme"/>
</dbReference>
<dbReference type="InterPro" id="IPR011856">
    <property type="entry name" value="tRNA_endonuc-like_dom_sf"/>
</dbReference>
<accession>A0A242K7Z1</accession>
<dbReference type="GO" id="GO:0009307">
    <property type="term" value="P:DNA restriction-modification system"/>
    <property type="evidence" value="ECO:0007669"/>
    <property type="project" value="InterPro"/>
</dbReference>
<dbReference type="EMBL" id="NGMM01000003">
    <property type="protein sequence ID" value="OTP16045.1"/>
    <property type="molecule type" value="Genomic_DNA"/>
</dbReference>
<reference evidence="3" key="1">
    <citation type="submission" date="2017-05" db="EMBL/GenBank/DDBJ databases">
        <title>The Genome Sequence of Enterococcus sp. 9E7_DIV0242.</title>
        <authorList>
            <consortium name="The Broad Institute Genomics Platform"/>
            <consortium name="The Broad Institute Genomic Center for Infectious Diseases"/>
            <person name="Earl A."/>
            <person name="Manson A."/>
            <person name="Schwartman J."/>
            <person name="Gilmore M."/>
            <person name="Abouelleil A."/>
            <person name="Cao P."/>
            <person name="Chapman S."/>
            <person name="Cusick C."/>
            <person name="Shea T."/>
            <person name="Young S."/>
            <person name="Neafsey D."/>
            <person name="Nusbaum C."/>
            <person name="Birren B."/>
        </authorList>
    </citation>
    <scope>NUCLEOTIDE SEQUENCE [LARGE SCALE GENOMIC DNA]</scope>
    <source>
        <strain evidence="3">9E7_DIV0242</strain>
    </source>
</reference>
<sequence length="160" mass="18378">MGFFRAFSKEKNATIEKMTNEKNEINDLLAPNGNVPSNELLTELLNFQHMTGEEFEDLLARLLRNAGYLVSLTKKSNDYGIDLVVRRHESEPPLYLIQAKKRRHGQKQYYVTREMVEKTAGGKEIYRAPNAKICIITTGYFDGPALRYAEKANILIYNCK</sequence>
<proteinExistence type="predicted"/>
<feature type="domain" description="Restriction endonuclease type IV Mrr" evidence="2">
    <location>
        <begin position="48"/>
        <end position="155"/>
    </location>
</feature>
<evidence type="ECO:0000313" key="3">
    <source>
        <dbReference type="EMBL" id="OTP16045.1"/>
    </source>
</evidence>
<keyword evidence="1" id="KW-0378">Hydrolase</keyword>
<dbReference type="InterPro" id="IPR007560">
    <property type="entry name" value="Restrct_endonuc_IV_Mrr"/>
</dbReference>
<evidence type="ECO:0000256" key="1">
    <source>
        <dbReference type="ARBA" id="ARBA00022801"/>
    </source>
</evidence>
<gene>
    <name evidence="3" type="ORF">A5888_002259</name>
</gene>
<dbReference type="Pfam" id="PF04471">
    <property type="entry name" value="Mrr_cat"/>
    <property type="match status" value="1"/>
</dbReference>
<dbReference type="InterPro" id="IPR011335">
    <property type="entry name" value="Restrct_endonuc-II-like"/>
</dbReference>
<dbReference type="PANTHER" id="PTHR30015">
    <property type="entry name" value="MRR RESTRICTION SYSTEM PROTEIN"/>
    <property type="match status" value="1"/>
</dbReference>
<organism evidence="3">
    <name type="scientific">Candidatus Enterococcus clewellii</name>
    <dbReference type="NCBI Taxonomy" id="1834193"/>
    <lineage>
        <taxon>Bacteria</taxon>
        <taxon>Bacillati</taxon>
        <taxon>Bacillota</taxon>
        <taxon>Bacilli</taxon>
        <taxon>Lactobacillales</taxon>
        <taxon>Enterococcaceae</taxon>
        <taxon>Enterococcus</taxon>
    </lineage>
</organism>
<comment type="caution">
    <text evidence="3">The sequence shown here is derived from an EMBL/GenBank/DDBJ whole genome shotgun (WGS) entry which is preliminary data.</text>
</comment>
<dbReference type="SUPFAM" id="SSF52980">
    <property type="entry name" value="Restriction endonuclease-like"/>
    <property type="match status" value="1"/>
</dbReference>
<name>A0A242K7Z1_9ENTE</name>